<reference evidence="2 3" key="1">
    <citation type="journal article" date="2021" name="Microorganisms">
        <title>Acidisoma silvae sp. nov. and Acidisomacellulosilytica sp. nov., Two Acidophilic Bacteria Isolated from Decaying Wood, Hydrolyzing Cellulose and Producing Poly-3-hydroxybutyrate.</title>
        <authorList>
            <person name="Mieszkin S."/>
            <person name="Pouder E."/>
            <person name="Uroz S."/>
            <person name="Simon-Colin C."/>
            <person name="Alain K."/>
        </authorList>
    </citation>
    <scope>NUCLEOTIDE SEQUENCE [LARGE SCALE GENOMIC DNA]</scope>
    <source>
        <strain evidence="2 3">HW T5.17</strain>
    </source>
</reference>
<feature type="region of interest" description="Disordered" evidence="1">
    <location>
        <begin position="51"/>
        <end position="71"/>
    </location>
</feature>
<evidence type="ECO:0000313" key="2">
    <source>
        <dbReference type="EMBL" id="MCB8880034.1"/>
    </source>
</evidence>
<dbReference type="Proteomes" id="UP000721844">
    <property type="component" value="Unassembled WGS sequence"/>
</dbReference>
<dbReference type="AlphaFoldDB" id="A0A964E360"/>
<protein>
    <submittedName>
        <fullName evidence="2">Type II toxin-antitoxin system VapB family antitoxin</fullName>
    </submittedName>
</protein>
<organism evidence="2 3">
    <name type="scientific">Acidisoma cellulosilyticum</name>
    <dbReference type="NCBI Taxonomy" id="2802395"/>
    <lineage>
        <taxon>Bacteria</taxon>
        <taxon>Pseudomonadati</taxon>
        <taxon>Pseudomonadota</taxon>
        <taxon>Alphaproteobacteria</taxon>
        <taxon>Acetobacterales</taxon>
        <taxon>Acidocellaceae</taxon>
        <taxon>Acidisoma</taxon>
    </lineage>
</organism>
<dbReference type="EMBL" id="JAESVA010000002">
    <property type="protein sequence ID" value="MCB8880034.1"/>
    <property type="molecule type" value="Genomic_DNA"/>
</dbReference>
<gene>
    <name evidence="2" type="ORF">ACELLULO517_07295</name>
</gene>
<accession>A0A964E360</accession>
<dbReference type="InterPro" id="IPR019239">
    <property type="entry name" value="VapB_antitoxin"/>
</dbReference>
<feature type="compositionally biased region" description="Basic and acidic residues" evidence="1">
    <location>
        <begin position="62"/>
        <end position="71"/>
    </location>
</feature>
<name>A0A964E360_9PROT</name>
<evidence type="ECO:0000256" key="1">
    <source>
        <dbReference type="SAM" id="MobiDB-lite"/>
    </source>
</evidence>
<evidence type="ECO:0000313" key="3">
    <source>
        <dbReference type="Proteomes" id="UP000721844"/>
    </source>
</evidence>
<dbReference type="RefSeq" id="WP_227306642.1">
    <property type="nucleotide sequence ID" value="NZ_JAESVA010000002.1"/>
</dbReference>
<dbReference type="Pfam" id="PF09957">
    <property type="entry name" value="VapB_antitoxin"/>
    <property type="match status" value="1"/>
</dbReference>
<proteinExistence type="predicted"/>
<keyword evidence="3" id="KW-1185">Reference proteome</keyword>
<sequence>MAVNDMRSTVSIDDLLYEKASKVSGIEEQSAVINEALKALIERESARRLVQLGGTEPGLLPPDRRRPVSAS</sequence>
<comment type="caution">
    <text evidence="2">The sequence shown here is derived from an EMBL/GenBank/DDBJ whole genome shotgun (WGS) entry which is preliminary data.</text>
</comment>